<evidence type="ECO:0000256" key="5">
    <source>
        <dbReference type="SAM" id="SignalP"/>
    </source>
</evidence>
<dbReference type="InterPro" id="IPR007110">
    <property type="entry name" value="Ig-like_dom"/>
</dbReference>
<evidence type="ECO:0000256" key="1">
    <source>
        <dbReference type="ARBA" id="ARBA00022729"/>
    </source>
</evidence>
<dbReference type="PROSITE" id="PS50835">
    <property type="entry name" value="IG_LIKE"/>
    <property type="match status" value="2"/>
</dbReference>
<dbReference type="PANTHER" id="PTHR44337">
    <property type="entry name" value="CARCINOEMBRYONIC ANTIGEN-RELATED CELL ADHESION MOLECULE 8"/>
    <property type="match status" value="1"/>
</dbReference>
<evidence type="ECO:0000313" key="8">
    <source>
        <dbReference type="EMBL" id="CAI8054144.1"/>
    </source>
</evidence>
<dbReference type="EMBL" id="CASHTH010004154">
    <property type="protein sequence ID" value="CAI8054144.1"/>
    <property type="molecule type" value="Genomic_DNA"/>
</dbReference>
<feature type="signal peptide" evidence="5">
    <location>
        <begin position="1"/>
        <end position="28"/>
    </location>
</feature>
<dbReference type="InterPro" id="IPR002035">
    <property type="entry name" value="VWF_A"/>
</dbReference>
<evidence type="ECO:0000313" key="9">
    <source>
        <dbReference type="Proteomes" id="UP001174909"/>
    </source>
</evidence>
<evidence type="ECO:0000256" key="2">
    <source>
        <dbReference type="ARBA" id="ARBA00023157"/>
    </source>
</evidence>
<evidence type="ECO:0000256" key="3">
    <source>
        <dbReference type="ARBA" id="ARBA00023180"/>
    </source>
</evidence>
<feature type="domain" description="VWFA" evidence="6">
    <location>
        <begin position="73"/>
        <end position="214"/>
    </location>
</feature>
<evidence type="ECO:0000259" key="6">
    <source>
        <dbReference type="PROSITE" id="PS50234"/>
    </source>
</evidence>
<dbReference type="Proteomes" id="UP001174909">
    <property type="component" value="Unassembled WGS sequence"/>
</dbReference>
<feature type="domain" description="Ig-like" evidence="7">
    <location>
        <begin position="671"/>
        <end position="756"/>
    </location>
</feature>
<dbReference type="PROSITE" id="PS50234">
    <property type="entry name" value="VWFA"/>
    <property type="match status" value="1"/>
</dbReference>
<dbReference type="Gene3D" id="3.40.50.410">
    <property type="entry name" value="von Willebrand factor, type A domain"/>
    <property type="match status" value="2"/>
</dbReference>
<evidence type="ECO:0000259" key="7">
    <source>
        <dbReference type="PROSITE" id="PS50835"/>
    </source>
</evidence>
<evidence type="ECO:0000256" key="4">
    <source>
        <dbReference type="ARBA" id="ARBA00023319"/>
    </source>
</evidence>
<dbReference type="InterPro" id="IPR003599">
    <property type="entry name" value="Ig_sub"/>
</dbReference>
<dbReference type="InterPro" id="IPR013783">
    <property type="entry name" value="Ig-like_fold"/>
</dbReference>
<dbReference type="SUPFAM" id="SSF48726">
    <property type="entry name" value="Immunoglobulin"/>
    <property type="match status" value="1"/>
</dbReference>
<reference evidence="8" key="1">
    <citation type="submission" date="2023-03" db="EMBL/GenBank/DDBJ databases">
        <authorList>
            <person name="Steffen K."/>
            <person name="Cardenas P."/>
        </authorList>
    </citation>
    <scope>NUCLEOTIDE SEQUENCE</scope>
</reference>
<keyword evidence="3" id="KW-0325">Glycoprotein</keyword>
<dbReference type="SMART" id="SM00327">
    <property type="entry name" value="VWA"/>
    <property type="match status" value="2"/>
</dbReference>
<dbReference type="InterPro" id="IPR036465">
    <property type="entry name" value="vWFA_dom_sf"/>
</dbReference>
<gene>
    <name evidence="8" type="ORF">GBAR_LOCUS29587</name>
</gene>
<dbReference type="Pfam" id="PF13927">
    <property type="entry name" value="Ig_3"/>
    <property type="match status" value="1"/>
</dbReference>
<proteinExistence type="predicted"/>
<dbReference type="SUPFAM" id="SSF53300">
    <property type="entry name" value="vWA-like"/>
    <property type="match status" value="2"/>
</dbReference>
<dbReference type="SMART" id="SM00409">
    <property type="entry name" value="IG"/>
    <property type="match status" value="2"/>
</dbReference>
<dbReference type="Pfam" id="PF00092">
    <property type="entry name" value="VWA"/>
    <property type="match status" value="1"/>
</dbReference>
<sequence>MQALIVSKWPNLVSTFCVVAVLLVSPNAQQVPTTGSDNQGSCRDHAGSEYRIGESYYHQNFAASGGAETSAADVVLVVDESGSIDMEVLWIREVVSELDYLLQSAGVGAGTRQNLFSLVGFGRNSVRGVTGIVLSDFAHQTVFLEALDLLQTSGGAEDGYAALEYAIVNTQPRPDTVRLMVLVTDEDRRVIREDLDRDTIQNIIRESGYVLNVVVNQGFLADPSDEGSHAMGLDSNQTAYVFNPSSPTLYSSSPGGSVNFSPFTFFPDTFADYVDLAFNVGGAAWDLNFVAEGEPLSLALARAFAEVKIAEVMSVLRVCERCLCGKSGPECSVTENVPLKNCVGPAPESRCFLAGGHVLNLGESVTLVTLSPEDQTLAADVILLVDESSSMVMEHDWIPGMIRELDTALQEVNVGRVESNRFGLVGFGGDCSDGVGLGRVLSAVGGAQFSFSTNFTELSEGLTSSGRREDGYSAIYTALMSYPLRPGAARQFVLITDEDRDVVDGNLTRDSIVAALSGGSVMLNVAVNEEFSAGGTGALLRALGIDSYGRGYVYDPSSPVKYRVVEEEGEAVRDSGHRNTHRDYTQLALDTGGGAWDLSILRHGNAVAVSFTAAFVRAKVEEIVSQLSRCFNCSCSPSGPLCTPSSFCQDDSAEPPKPSTPDAPLSLRIEPQVSNPLVAETLTDVLLTCSADNSTATVVWTFNGGQVPANSQLESPEPGVKVLQLSQVTQGENGGVYACLAHLGETYNAAATIELEIYDPEQDLGLILSPLESTHFPGQSLLLSCTANDPANFTWTFDDGPLPRNVRVIAKDSGPTSSVLALTQVTRENSGAYTCLASSTSRGITNEDTSHLSIMST</sequence>
<dbReference type="AlphaFoldDB" id="A0AA35XE63"/>
<comment type="caution">
    <text evidence="8">The sequence shown here is derived from an EMBL/GenBank/DDBJ whole genome shotgun (WGS) entry which is preliminary data.</text>
</comment>
<dbReference type="InterPro" id="IPR052598">
    <property type="entry name" value="IgSF_CEA-related"/>
</dbReference>
<name>A0AA35XE63_GEOBA</name>
<feature type="domain" description="Ig-like" evidence="7">
    <location>
        <begin position="760"/>
        <end position="845"/>
    </location>
</feature>
<dbReference type="CDD" id="cd00198">
    <property type="entry name" value="vWFA"/>
    <property type="match status" value="2"/>
</dbReference>
<dbReference type="InterPro" id="IPR036179">
    <property type="entry name" value="Ig-like_dom_sf"/>
</dbReference>
<dbReference type="InterPro" id="IPR003598">
    <property type="entry name" value="Ig_sub2"/>
</dbReference>
<dbReference type="SMART" id="SM00408">
    <property type="entry name" value="IGc2"/>
    <property type="match status" value="2"/>
</dbReference>
<dbReference type="CDD" id="cd00096">
    <property type="entry name" value="Ig"/>
    <property type="match status" value="1"/>
</dbReference>
<organism evidence="8 9">
    <name type="scientific">Geodia barretti</name>
    <name type="common">Barrett's horny sponge</name>
    <dbReference type="NCBI Taxonomy" id="519541"/>
    <lineage>
        <taxon>Eukaryota</taxon>
        <taxon>Metazoa</taxon>
        <taxon>Porifera</taxon>
        <taxon>Demospongiae</taxon>
        <taxon>Heteroscleromorpha</taxon>
        <taxon>Tetractinellida</taxon>
        <taxon>Astrophorina</taxon>
        <taxon>Geodiidae</taxon>
        <taxon>Geodia</taxon>
    </lineage>
</organism>
<protein>
    <submittedName>
        <fullName evidence="8">Down syndrome cell adhesion molecule-like protein Dscam2</fullName>
    </submittedName>
</protein>
<dbReference type="Gene3D" id="2.60.40.10">
    <property type="entry name" value="Immunoglobulins"/>
    <property type="match status" value="2"/>
</dbReference>
<dbReference type="PANTHER" id="PTHR44337:SF13">
    <property type="entry name" value="IMMUNOGLOBULIN SUPERFAMILY MEMBER 23"/>
    <property type="match status" value="1"/>
</dbReference>
<keyword evidence="1 5" id="KW-0732">Signal</keyword>
<accession>A0AA35XE63</accession>
<keyword evidence="4" id="KW-0393">Immunoglobulin domain</keyword>
<feature type="chain" id="PRO_5041408819" evidence="5">
    <location>
        <begin position="29"/>
        <end position="857"/>
    </location>
</feature>
<keyword evidence="2" id="KW-1015">Disulfide bond</keyword>
<keyword evidence="9" id="KW-1185">Reference proteome</keyword>